<proteinExistence type="predicted"/>
<protein>
    <recommendedName>
        <fullName evidence="4">Mitochondrial group I intron splicing factor CCM1</fullName>
    </recommendedName>
</protein>
<dbReference type="Proteomes" id="UP000292447">
    <property type="component" value="Chromosome II"/>
</dbReference>
<accession>A0A4P6XNT8</accession>
<dbReference type="InterPro" id="IPR011990">
    <property type="entry name" value="TPR-like_helical_dom_sf"/>
</dbReference>
<evidence type="ECO:0000256" key="1">
    <source>
        <dbReference type="ARBA" id="ARBA00022737"/>
    </source>
</evidence>
<keyword evidence="3" id="KW-1185">Reference proteome</keyword>
<dbReference type="InterPro" id="IPR051222">
    <property type="entry name" value="PPR/CCM1_RNA-binding"/>
</dbReference>
<keyword evidence="1" id="KW-0677">Repeat</keyword>
<dbReference type="STRING" id="2163413.A0A4P6XNT8"/>
<evidence type="ECO:0008006" key="4">
    <source>
        <dbReference type="Google" id="ProtNLM"/>
    </source>
</evidence>
<dbReference type="EMBL" id="CP034457">
    <property type="protein sequence ID" value="QBM87668.1"/>
    <property type="molecule type" value="Genomic_DNA"/>
</dbReference>
<evidence type="ECO:0000313" key="3">
    <source>
        <dbReference type="Proteomes" id="UP000292447"/>
    </source>
</evidence>
<sequence>MSLIFRRLLSVHTNTRKAVSNVKWKLQKYLETGQLQRASARELNKERARTKALKVRSSFEEGISLQKALILIKSRYDGALIPDAEGKLVDLQSLSPNSLKINDPRLLQLFQALMKIKKIQKRKIDDRILMTLTGVTRALLQDSYFVAQSVSYLLEKDNAISRAMEVCRLAGKNGSVGINAVLDWCLKRSKLDLALKVLADRGRWGIPLTPATYVTYFSGLSDCHEWGLVSDLLAKVVTERFKENKVTRNVETFNAALKLLMKNFNDDQIFAWQFFETLEHIKLRPDAQTFTIFLQGLKTLYKRNVETVQKDSSISSQERAQKLFQLQALLVLRANMVLTKAMTFATPPTPPTTEAVIENPRLLVDHKKKIRQPFLDIDRHFAVAFLLCYCDSSAGTSWANKSGSHYWYLQRALDYLQAWVPEASDIIKFTISSSTQGSMQQTHDKKRQEVIIAVSPSKEVEARTDQRTQSLDLPADIKPQMVTGCKQFAELNPKVVFPLSPFSSHQDKLYMGKDRRLIDFARVRASALYKEYFEYQARVQKAKGRLAPKRRSHLKPDNQGINKFLLRILLDCLARLGLHKEFYRAMWYSILTWGGIKIDPSRLRIIDPSSTRAATESMYPVIESLLERKKIDANHESSAQVDVIDIGLVEDFIHKIEEHIPQILKPSSLAVEVLAVFSNRSLNHERALWPRPSTFNAIFALLNRDIYRYNDRNLTLGHRANNKLNVANNTAKLSLNFDQLCELLDSLDILVRSIFARFGGKSMERRLLQSYDILILRIYSMTWNGAPENHENAVTIHKKIIRSGVLMYKPRHLIDRRQDHAYSEVTKRSFDFVHDKLTARSNLEKDEVDLMMSLRNLSNFEKSKEGTEAKFEELQMSIYKLTKCARPVLASQKTP</sequence>
<reference evidence="3" key="1">
    <citation type="submission" date="2019-03" db="EMBL/GenBank/DDBJ databases">
        <title>Snf2 controls pulcherriminic acid biosynthesis and connects pigmentation and antifungal activity of the yeast Metschnikowia pulcherrima.</title>
        <authorList>
            <person name="Gore-Lloyd D."/>
            <person name="Sumann I."/>
            <person name="Brachmann A.O."/>
            <person name="Schneeberger K."/>
            <person name="Ortiz-Merino R.A."/>
            <person name="Moreno-Beltran M."/>
            <person name="Schlaefli M."/>
            <person name="Kirner P."/>
            <person name="Santos Kron A."/>
            <person name="Wolfe K.H."/>
            <person name="Piel J."/>
            <person name="Ahrens C.H."/>
            <person name="Henk D."/>
            <person name="Freimoser F.M."/>
        </authorList>
    </citation>
    <scope>NUCLEOTIDE SEQUENCE [LARGE SCALE GENOMIC DNA]</scope>
    <source>
        <strain evidence="3">APC 1.2</strain>
    </source>
</reference>
<dbReference type="PANTHER" id="PTHR47942">
    <property type="entry name" value="TETRATRICOPEPTIDE REPEAT (TPR)-LIKE SUPERFAMILY PROTEIN-RELATED"/>
    <property type="match status" value="1"/>
</dbReference>
<name>A0A4P6XNT8_9ASCO</name>
<dbReference type="AlphaFoldDB" id="A0A4P6XNT8"/>
<evidence type="ECO:0000313" key="2">
    <source>
        <dbReference type="EMBL" id="QBM87668.1"/>
    </source>
</evidence>
<gene>
    <name evidence="2" type="ORF">METSCH_B08750</name>
</gene>
<dbReference type="Gene3D" id="1.25.40.10">
    <property type="entry name" value="Tetratricopeptide repeat domain"/>
    <property type="match status" value="1"/>
</dbReference>
<organism evidence="2 3">
    <name type="scientific">Metschnikowia aff. pulcherrima</name>
    <dbReference type="NCBI Taxonomy" id="2163413"/>
    <lineage>
        <taxon>Eukaryota</taxon>
        <taxon>Fungi</taxon>
        <taxon>Dikarya</taxon>
        <taxon>Ascomycota</taxon>
        <taxon>Saccharomycotina</taxon>
        <taxon>Pichiomycetes</taxon>
        <taxon>Metschnikowiaceae</taxon>
        <taxon>Metschnikowia</taxon>
    </lineage>
</organism>